<dbReference type="PANTHER" id="PTHR24421">
    <property type="entry name" value="NITRATE/NITRITE SENSOR PROTEIN NARX-RELATED"/>
    <property type="match status" value="1"/>
</dbReference>
<evidence type="ECO:0000256" key="9">
    <source>
        <dbReference type="SAM" id="Phobius"/>
    </source>
</evidence>
<dbReference type="RefSeq" id="WP_380844594.1">
    <property type="nucleotide sequence ID" value="NZ_JBHSFP010000021.1"/>
</dbReference>
<evidence type="ECO:0000256" key="7">
    <source>
        <dbReference type="ARBA" id="ARBA00022840"/>
    </source>
</evidence>
<dbReference type="EMBL" id="JBHSFP010000021">
    <property type="protein sequence ID" value="MFC4534276.1"/>
    <property type="molecule type" value="Genomic_DNA"/>
</dbReference>
<dbReference type="InterPro" id="IPR011712">
    <property type="entry name" value="Sig_transdc_His_kin_sub3_dim/P"/>
</dbReference>
<keyword evidence="4" id="KW-0808">Transferase</keyword>
<evidence type="ECO:0000256" key="1">
    <source>
        <dbReference type="ARBA" id="ARBA00000085"/>
    </source>
</evidence>
<dbReference type="CDD" id="cd16917">
    <property type="entry name" value="HATPase_UhpB-NarQ-NarX-like"/>
    <property type="match status" value="1"/>
</dbReference>
<keyword evidence="9" id="KW-0812">Transmembrane</keyword>
<evidence type="ECO:0000256" key="5">
    <source>
        <dbReference type="ARBA" id="ARBA00022741"/>
    </source>
</evidence>
<evidence type="ECO:0000256" key="6">
    <source>
        <dbReference type="ARBA" id="ARBA00022777"/>
    </source>
</evidence>
<comment type="catalytic activity">
    <reaction evidence="1">
        <text>ATP + protein L-histidine = ADP + protein N-phospho-L-histidine.</text>
        <dbReference type="EC" id="2.7.13.3"/>
    </reaction>
</comment>
<dbReference type="Pfam" id="PF07730">
    <property type="entry name" value="HisKA_3"/>
    <property type="match status" value="1"/>
</dbReference>
<dbReference type="EC" id="2.7.13.3" evidence="2"/>
<protein>
    <recommendedName>
        <fullName evidence="2">histidine kinase</fullName>
        <ecNumber evidence="2">2.7.13.3</ecNumber>
    </recommendedName>
</protein>
<keyword evidence="8" id="KW-0902">Two-component regulatory system</keyword>
<dbReference type="SUPFAM" id="SSF55874">
    <property type="entry name" value="ATPase domain of HSP90 chaperone/DNA topoisomerase II/histidine kinase"/>
    <property type="match status" value="1"/>
</dbReference>
<dbReference type="Gene3D" id="1.20.5.1930">
    <property type="match status" value="1"/>
</dbReference>
<name>A0ABV9CMF0_9ACTN</name>
<gene>
    <name evidence="11" type="ORF">ACFO60_26255</name>
</gene>
<keyword evidence="7" id="KW-0067">ATP-binding</keyword>
<dbReference type="InterPro" id="IPR050482">
    <property type="entry name" value="Sensor_HK_TwoCompSys"/>
</dbReference>
<feature type="transmembrane region" description="Helical" evidence="9">
    <location>
        <begin position="42"/>
        <end position="58"/>
    </location>
</feature>
<evidence type="ECO:0000256" key="2">
    <source>
        <dbReference type="ARBA" id="ARBA00012438"/>
    </source>
</evidence>
<feature type="domain" description="Signal transduction histidine kinase subgroup 3 dimerisation and phosphoacceptor" evidence="10">
    <location>
        <begin position="176"/>
        <end position="242"/>
    </location>
</feature>
<reference evidence="12" key="1">
    <citation type="journal article" date="2019" name="Int. J. Syst. Evol. Microbiol.">
        <title>The Global Catalogue of Microorganisms (GCM) 10K type strain sequencing project: providing services to taxonomists for standard genome sequencing and annotation.</title>
        <authorList>
            <consortium name="The Broad Institute Genomics Platform"/>
            <consortium name="The Broad Institute Genome Sequencing Center for Infectious Disease"/>
            <person name="Wu L."/>
            <person name="Ma J."/>
        </authorList>
    </citation>
    <scope>NUCLEOTIDE SEQUENCE [LARGE SCALE GENOMIC DNA]</scope>
    <source>
        <strain evidence="12">CGMCC 4.7132</strain>
    </source>
</reference>
<evidence type="ECO:0000259" key="10">
    <source>
        <dbReference type="Pfam" id="PF07730"/>
    </source>
</evidence>
<dbReference type="PANTHER" id="PTHR24421:SF10">
    <property type="entry name" value="NITRATE_NITRITE SENSOR PROTEIN NARQ"/>
    <property type="match status" value="1"/>
</dbReference>
<organism evidence="11 12">
    <name type="scientific">Sphaerisporangium dianthi</name>
    <dbReference type="NCBI Taxonomy" id="1436120"/>
    <lineage>
        <taxon>Bacteria</taxon>
        <taxon>Bacillati</taxon>
        <taxon>Actinomycetota</taxon>
        <taxon>Actinomycetes</taxon>
        <taxon>Streptosporangiales</taxon>
        <taxon>Streptosporangiaceae</taxon>
        <taxon>Sphaerisporangium</taxon>
    </lineage>
</organism>
<feature type="transmembrane region" description="Helical" evidence="9">
    <location>
        <begin position="65"/>
        <end position="85"/>
    </location>
</feature>
<dbReference type="Gene3D" id="3.30.565.10">
    <property type="entry name" value="Histidine kinase-like ATPase, C-terminal domain"/>
    <property type="match status" value="1"/>
</dbReference>
<evidence type="ECO:0000313" key="12">
    <source>
        <dbReference type="Proteomes" id="UP001596004"/>
    </source>
</evidence>
<accession>A0ABV9CMF0</accession>
<proteinExistence type="predicted"/>
<evidence type="ECO:0000256" key="3">
    <source>
        <dbReference type="ARBA" id="ARBA00022553"/>
    </source>
</evidence>
<dbReference type="GO" id="GO:0016301">
    <property type="term" value="F:kinase activity"/>
    <property type="evidence" value="ECO:0007669"/>
    <property type="project" value="UniProtKB-KW"/>
</dbReference>
<comment type="caution">
    <text evidence="11">The sequence shown here is derived from an EMBL/GenBank/DDBJ whole genome shotgun (WGS) entry which is preliminary data.</text>
</comment>
<keyword evidence="9" id="KW-0472">Membrane</keyword>
<keyword evidence="5" id="KW-0547">Nucleotide-binding</keyword>
<dbReference type="Proteomes" id="UP001596004">
    <property type="component" value="Unassembled WGS sequence"/>
</dbReference>
<keyword evidence="9" id="KW-1133">Transmembrane helix</keyword>
<feature type="transmembrane region" description="Helical" evidence="9">
    <location>
        <begin position="139"/>
        <end position="158"/>
    </location>
</feature>
<sequence>MRNGPRLVTMVQRLSEIALVGFLCLLLLADVALAFGLRQAQFAVPPCGLLGIGAYLLRHRYRVQGAVLLMALSAAVSLTGLVFHAEGAPGAAEAGALLLITVGVVRWVRPLRTAVILAVLSAVTSQLASLRPMSNASLAFGFMMFVAWAVAVGAGGYLRYQLERRQATVSAVRRAERLELARELHDLVAHHITGIVVQAQAARTVAALRPQAVEPALEAIAGAGAEALASMRRLVGVLRAQDDASRHTGATLADLRLLVERFSASGPPVAFDVGQGLAEPSLAPEVLTTLHRVLQEALTNVRRHAPHASWVMADLRHAERGVLLRVRNQRTSADPRLSKMGGGYGLVGMAERVKALGGDLLAGPAGDGTWEVRAWFPLDPPDRPGRPGREITAS</sequence>
<dbReference type="InterPro" id="IPR036890">
    <property type="entry name" value="HATPase_C_sf"/>
</dbReference>
<keyword evidence="3" id="KW-0597">Phosphoprotein</keyword>
<keyword evidence="6 11" id="KW-0418">Kinase</keyword>
<evidence type="ECO:0000313" key="11">
    <source>
        <dbReference type="EMBL" id="MFC4534276.1"/>
    </source>
</evidence>
<evidence type="ECO:0000256" key="4">
    <source>
        <dbReference type="ARBA" id="ARBA00022679"/>
    </source>
</evidence>
<keyword evidence="12" id="KW-1185">Reference proteome</keyword>
<evidence type="ECO:0000256" key="8">
    <source>
        <dbReference type="ARBA" id="ARBA00023012"/>
    </source>
</evidence>